<protein>
    <submittedName>
        <fullName evidence="1">Uncharacterized protein</fullName>
    </submittedName>
</protein>
<accession>A0ABN9XET7</accession>
<keyword evidence="2" id="KW-1185">Reference proteome</keyword>
<evidence type="ECO:0000313" key="1">
    <source>
        <dbReference type="EMBL" id="CAK0896509.1"/>
    </source>
</evidence>
<feature type="non-terminal residue" evidence="1">
    <location>
        <position position="150"/>
    </location>
</feature>
<dbReference type="Proteomes" id="UP001189429">
    <property type="component" value="Unassembled WGS sequence"/>
</dbReference>
<proteinExistence type="predicted"/>
<comment type="caution">
    <text evidence="1">The sequence shown here is derived from an EMBL/GenBank/DDBJ whole genome shotgun (WGS) entry which is preliminary data.</text>
</comment>
<dbReference type="EMBL" id="CAUYUJ010020200">
    <property type="protein sequence ID" value="CAK0896509.1"/>
    <property type="molecule type" value="Genomic_DNA"/>
</dbReference>
<sequence length="150" mass="15998">MAAVLQNQECLRQMVEFRGSKDNELEARTRFLEAIVLGHAPSGSTGSLAELPGVEAFRGPSMERREDSAAASFARCCQHDGCFFCVCGTRQRLKRVPGASPMLFQLRGRFALGRPGGDCLVAARRLGPSGGQGGLVAAPPPPGSYNIDFT</sequence>
<reference evidence="1" key="1">
    <citation type="submission" date="2023-10" db="EMBL/GenBank/DDBJ databases">
        <authorList>
            <person name="Chen Y."/>
            <person name="Shah S."/>
            <person name="Dougan E. K."/>
            <person name="Thang M."/>
            <person name="Chan C."/>
        </authorList>
    </citation>
    <scope>NUCLEOTIDE SEQUENCE [LARGE SCALE GENOMIC DNA]</scope>
</reference>
<gene>
    <name evidence="1" type="ORF">PCOR1329_LOCUS74965</name>
</gene>
<name>A0ABN9XET7_9DINO</name>
<organism evidence="1 2">
    <name type="scientific">Prorocentrum cordatum</name>
    <dbReference type="NCBI Taxonomy" id="2364126"/>
    <lineage>
        <taxon>Eukaryota</taxon>
        <taxon>Sar</taxon>
        <taxon>Alveolata</taxon>
        <taxon>Dinophyceae</taxon>
        <taxon>Prorocentrales</taxon>
        <taxon>Prorocentraceae</taxon>
        <taxon>Prorocentrum</taxon>
    </lineage>
</organism>
<evidence type="ECO:0000313" key="2">
    <source>
        <dbReference type="Proteomes" id="UP001189429"/>
    </source>
</evidence>